<accession>A0A8T2XT95</accession>
<gene>
    <name evidence="2" type="ORF">H0E87_018585</name>
</gene>
<comment type="caution">
    <text evidence="2">The sequence shown here is derived from an EMBL/GenBank/DDBJ whole genome shotgun (WGS) entry which is preliminary data.</text>
</comment>
<evidence type="ECO:0000313" key="2">
    <source>
        <dbReference type="EMBL" id="KAH8495461.1"/>
    </source>
</evidence>
<sequence>MTQDPVNMIASWKESQPLDDDEAPPVSSSTAGTEEVQKSFPDCSELQLHRREMGGCPVYQVAGCKDEGFQKDSSKMLQRTGTVLENANKQCHNGAVSKRYRFFSQLKKEKNKCKVMYDGVV</sequence>
<name>A0A8T2XT95_POPDE</name>
<protein>
    <submittedName>
        <fullName evidence="2">Uncharacterized protein</fullName>
    </submittedName>
</protein>
<dbReference type="EMBL" id="JACEGQ020000010">
    <property type="protein sequence ID" value="KAH8495461.1"/>
    <property type="molecule type" value="Genomic_DNA"/>
</dbReference>
<dbReference type="AlphaFoldDB" id="A0A8T2XT95"/>
<keyword evidence="3" id="KW-1185">Reference proteome</keyword>
<evidence type="ECO:0000256" key="1">
    <source>
        <dbReference type="SAM" id="MobiDB-lite"/>
    </source>
</evidence>
<feature type="region of interest" description="Disordered" evidence="1">
    <location>
        <begin position="1"/>
        <end position="39"/>
    </location>
</feature>
<proteinExistence type="predicted"/>
<organism evidence="2 3">
    <name type="scientific">Populus deltoides</name>
    <name type="common">Eastern poplar</name>
    <name type="synonym">Eastern cottonwood</name>
    <dbReference type="NCBI Taxonomy" id="3696"/>
    <lineage>
        <taxon>Eukaryota</taxon>
        <taxon>Viridiplantae</taxon>
        <taxon>Streptophyta</taxon>
        <taxon>Embryophyta</taxon>
        <taxon>Tracheophyta</taxon>
        <taxon>Spermatophyta</taxon>
        <taxon>Magnoliopsida</taxon>
        <taxon>eudicotyledons</taxon>
        <taxon>Gunneridae</taxon>
        <taxon>Pentapetalae</taxon>
        <taxon>rosids</taxon>
        <taxon>fabids</taxon>
        <taxon>Malpighiales</taxon>
        <taxon>Salicaceae</taxon>
        <taxon>Saliceae</taxon>
        <taxon>Populus</taxon>
    </lineage>
</organism>
<reference evidence="2" key="1">
    <citation type="journal article" date="2021" name="J. Hered.">
        <title>Genome Assembly of Salicaceae Populus deltoides (Eastern Cottonwood) I-69 Based on Nanopore Sequencing and Hi-C Technologies.</title>
        <authorList>
            <person name="Bai S."/>
            <person name="Wu H."/>
            <person name="Zhang J."/>
            <person name="Pan Z."/>
            <person name="Zhao W."/>
            <person name="Li Z."/>
            <person name="Tong C."/>
        </authorList>
    </citation>
    <scope>NUCLEOTIDE SEQUENCE</scope>
    <source>
        <tissue evidence="2">Leaf</tissue>
    </source>
</reference>
<dbReference type="Proteomes" id="UP000807159">
    <property type="component" value="Chromosome 10"/>
</dbReference>
<evidence type="ECO:0000313" key="3">
    <source>
        <dbReference type="Proteomes" id="UP000807159"/>
    </source>
</evidence>